<keyword evidence="8" id="KW-1185">Reference proteome</keyword>
<dbReference type="InterPro" id="IPR013785">
    <property type="entry name" value="Aldolase_TIM"/>
</dbReference>
<name>A0ABY1IFQ7_9ACTO</name>
<dbReference type="PANTHER" id="PTHR43303">
    <property type="entry name" value="NADPH DEHYDROGENASE C23G7.10C-RELATED"/>
    <property type="match status" value="1"/>
</dbReference>
<keyword evidence="5" id="KW-0560">Oxidoreductase</keyword>
<proteinExistence type="predicted"/>
<dbReference type="EMBL" id="FQYL01000011">
    <property type="protein sequence ID" value="SHJ11124.1"/>
    <property type="molecule type" value="Genomic_DNA"/>
</dbReference>
<dbReference type="Gene3D" id="3.20.20.70">
    <property type="entry name" value="Aldolase class I"/>
    <property type="match status" value="1"/>
</dbReference>
<evidence type="ECO:0000256" key="4">
    <source>
        <dbReference type="ARBA" id="ARBA00022857"/>
    </source>
</evidence>
<evidence type="ECO:0000313" key="8">
    <source>
        <dbReference type="Proteomes" id="UP000184390"/>
    </source>
</evidence>
<dbReference type="InterPro" id="IPR001155">
    <property type="entry name" value="OxRdtase_FMN_N"/>
</dbReference>
<dbReference type="Pfam" id="PF00724">
    <property type="entry name" value="Oxidored_FMN"/>
    <property type="match status" value="1"/>
</dbReference>
<evidence type="ECO:0000259" key="6">
    <source>
        <dbReference type="Pfam" id="PF00724"/>
    </source>
</evidence>
<accession>A0ABY1IFQ7</accession>
<comment type="cofactor">
    <cofactor evidence="1">
        <name>FMN</name>
        <dbReference type="ChEBI" id="CHEBI:58210"/>
    </cofactor>
</comment>
<evidence type="ECO:0000256" key="3">
    <source>
        <dbReference type="ARBA" id="ARBA00022643"/>
    </source>
</evidence>
<evidence type="ECO:0000256" key="2">
    <source>
        <dbReference type="ARBA" id="ARBA00022630"/>
    </source>
</evidence>
<evidence type="ECO:0000313" key="7">
    <source>
        <dbReference type="EMBL" id="SHJ11124.1"/>
    </source>
</evidence>
<sequence length="382" mass="40141">MSTPDLLAPLQIGPLTARNRLWLPPMCMYSVQERDGVVTDWHVLHYGTRAVGGFGTVIVEATAVTPEGRLSEFDLGLWDDAQIEGHRRIVAAIHDGGALAGVQLGHGGRKAGTPPWRPDVAGARAGTLQGWDLVAPSAIPYPSEGHAVPRELDEAGIARLVEAFGQAARRAIDAGYDLIEIHGAHGYLVHQFLSPLSNTRSDAFGGDEEGRRRFPLRVVAAVRRAIDDAVRDGASPRALGIRLSATDWTEGGLTGEDTARFAVDLAAAGVDAIHVSTGGNVPGTVPVAPGYQVPYAAQARAALAASAAHGGPGEGVVVAAVGIIESAAQAEAILTAGDADAIAVGRPALRDPYLPVRWAHELGVNDWREAGLPVQYWRGAWR</sequence>
<comment type="caution">
    <text evidence="7">The sequence shown here is derived from an EMBL/GenBank/DDBJ whole genome shotgun (WGS) entry which is preliminary data.</text>
</comment>
<dbReference type="Proteomes" id="UP000184390">
    <property type="component" value="Unassembled WGS sequence"/>
</dbReference>
<gene>
    <name evidence="7" type="ORF">SAMN05216246_11151</name>
</gene>
<evidence type="ECO:0000256" key="5">
    <source>
        <dbReference type="ARBA" id="ARBA00023002"/>
    </source>
</evidence>
<feature type="domain" description="NADH:flavin oxidoreductase/NADH oxidase N-terminal" evidence="6">
    <location>
        <begin position="6"/>
        <end position="362"/>
    </location>
</feature>
<dbReference type="InterPro" id="IPR044152">
    <property type="entry name" value="YqjM-like"/>
</dbReference>
<dbReference type="RefSeq" id="WP_073453749.1">
    <property type="nucleotide sequence ID" value="NZ_FQYL01000011.1"/>
</dbReference>
<protein>
    <submittedName>
        <fullName evidence="7">2,4-dienoyl-CoA reductase</fullName>
    </submittedName>
</protein>
<keyword evidence="3" id="KW-0288">FMN</keyword>
<reference evidence="7 8" key="1">
    <citation type="submission" date="2016-11" db="EMBL/GenBank/DDBJ databases">
        <authorList>
            <person name="Varghese N."/>
            <person name="Submissions S."/>
        </authorList>
    </citation>
    <scope>NUCLEOTIDE SEQUENCE [LARGE SCALE GENOMIC DNA]</scope>
    <source>
        <strain evidence="7 8">PA</strain>
    </source>
</reference>
<organism evidence="7 8">
    <name type="scientific">Actinomyces denticolens</name>
    <dbReference type="NCBI Taxonomy" id="52767"/>
    <lineage>
        <taxon>Bacteria</taxon>
        <taxon>Bacillati</taxon>
        <taxon>Actinomycetota</taxon>
        <taxon>Actinomycetes</taxon>
        <taxon>Actinomycetales</taxon>
        <taxon>Actinomycetaceae</taxon>
        <taxon>Actinomyces</taxon>
    </lineage>
</organism>
<keyword evidence="2" id="KW-0285">Flavoprotein</keyword>
<dbReference type="CDD" id="cd02932">
    <property type="entry name" value="OYE_YqiM_FMN"/>
    <property type="match status" value="1"/>
</dbReference>
<evidence type="ECO:0000256" key="1">
    <source>
        <dbReference type="ARBA" id="ARBA00001917"/>
    </source>
</evidence>
<dbReference type="PANTHER" id="PTHR43303:SF4">
    <property type="entry name" value="NADPH DEHYDROGENASE C23G7.10C-RELATED"/>
    <property type="match status" value="1"/>
</dbReference>
<keyword evidence="4" id="KW-0521">NADP</keyword>
<dbReference type="SUPFAM" id="SSF51395">
    <property type="entry name" value="FMN-linked oxidoreductases"/>
    <property type="match status" value="1"/>
</dbReference>